<sequence length="152" mass="17766">MPKQAFKVMIKQAKLGFINERLGAYKLIVNEEEYIQFVRSYGLDITEFGDQHDINIIPDSLMNIRTEEYKQLEKLLTNILYQERNLFLLYKMFLLARRLILTFIYHSSDGRFFSMLDQSEYVPSNYPFQCGAETLIAQGHGIIYFGSIGSII</sequence>
<dbReference type="AlphaFoldDB" id="A0A6V7VGP5"/>
<dbReference type="EMBL" id="CAJEWN010000219">
    <property type="protein sequence ID" value="CAD2173544.1"/>
    <property type="molecule type" value="Genomic_DNA"/>
</dbReference>
<dbReference type="Proteomes" id="UP000580250">
    <property type="component" value="Unassembled WGS sequence"/>
</dbReference>
<evidence type="ECO:0000313" key="1">
    <source>
        <dbReference type="EMBL" id="CAD2173544.1"/>
    </source>
</evidence>
<gene>
    <name evidence="1" type="ORF">MENT_LOCUS25159</name>
</gene>
<accession>A0A6V7VGP5</accession>
<organism evidence="1 2">
    <name type="scientific">Meloidogyne enterolobii</name>
    <name type="common">Root-knot nematode worm</name>
    <name type="synonym">Meloidogyne mayaguensis</name>
    <dbReference type="NCBI Taxonomy" id="390850"/>
    <lineage>
        <taxon>Eukaryota</taxon>
        <taxon>Metazoa</taxon>
        <taxon>Ecdysozoa</taxon>
        <taxon>Nematoda</taxon>
        <taxon>Chromadorea</taxon>
        <taxon>Rhabditida</taxon>
        <taxon>Tylenchina</taxon>
        <taxon>Tylenchomorpha</taxon>
        <taxon>Tylenchoidea</taxon>
        <taxon>Meloidogynidae</taxon>
        <taxon>Meloidogyninae</taxon>
        <taxon>Meloidogyne</taxon>
    </lineage>
</organism>
<proteinExistence type="predicted"/>
<protein>
    <submittedName>
        <fullName evidence="1">Uncharacterized protein</fullName>
    </submittedName>
</protein>
<reference evidence="1 2" key="1">
    <citation type="submission" date="2020-08" db="EMBL/GenBank/DDBJ databases">
        <authorList>
            <person name="Koutsovoulos G."/>
            <person name="Danchin GJ E."/>
        </authorList>
    </citation>
    <scope>NUCLEOTIDE SEQUENCE [LARGE SCALE GENOMIC DNA]</scope>
</reference>
<evidence type="ECO:0000313" key="2">
    <source>
        <dbReference type="Proteomes" id="UP000580250"/>
    </source>
</evidence>
<dbReference type="OrthoDB" id="5908183at2759"/>
<name>A0A6V7VGP5_MELEN</name>
<comment type="caution">
    <text evidence="1">The sequence shown here is derived from an EMBL/GenBank/DDBJ whole genome shotgun (WGS) entry which is preliminary data.</text>
</comment>